<keyword evidence="9 12" id="KW-0333">Golgi apparatus</keyword>
<evidence type="ECO:0000259" key="14">
    <source>
        <dbReference type="Pfam" id="PF08752"/>
    </source>
</evidence>
<dbReference type="InterPro" id="IPR017106">
    <property type="entry name" value="Coatomer_gsu"/>
</dbReference>
<evidence type="ECO:0000259" key="13">
    <source>
        <dbReference type="Pfam" id="PF01602"/>
    </source>
</evidence>
<dbReference type="Pfam" id="PF01602">
    <property type="entry name" value="Adaptin_N"/>
    <property type="match status" value="1"/>
</dbReference>
<reference evidence="16" key="2">
    <citation type="submission" date="2022-06" db="UniProtKB">
        <authorList>
            <consortium name="EnsemblMetazoa"/>
        </authorList>
    </citation>
    <scope>IDENTIFICATION</scope>
    <source>
        <strain evidence="16">PS312</strain>
    </source>
</reference>
<dbReference type="Proteomes" id="UP000005239">
    <property type="component" value="Unassembled WGS sequence"/>
</dbReference>
<dbReference type="Pfam" id="PF08752">
    <property type="entry name" value="COP-gamma_platf"/>
    <property type="match status" value="1"/>
</dbReference>
<dbReference type="GO" id="GO:0006886">
    <property type="term" value="P:intracellular protein transport"/>
    <property type="evidence" value="ECO:0007669"/>
    <property type="project" value="InterPro"/>
</dbReference>
<dbReference type="GO" id="GO:0006891">
    <property type="term" value="P:intra-Golgi vesicle-mediated transport"/>
    <property type="evidence" value="ECO:0000318"/>
    <property type="project" value="GO_Central"/>
</dbReference>
<evidence type="ECO:0000256" key="2">
    <source>
        <dbReference type="ARBA" id="ARBA00010720"/>
    </source>
</evidence>
<keyword evidence="8 12" id="KW-0653">Protein transport</keyword>
<evidence type="ECO:0000256" key="9">
    <source>
        <dbReference type="ARBA" id="ARBA00023034"/>
    </source>
</evidence>
<evidence type="ECO:0000256" key="3">
    <source>
        <dbReference type="ARBA" id="ARBA00011775"/>
    </source>
</evidence>
<dbReference type="GO" id="GO:0000139">
    <property type="term" value="C:Golgi membrane"/>
    <property type="evidence" value="ECO:0000318"/>
    <property type="project" value="GO_Central"/>
</dbReference>
<keyword evidence="11 12" id="KW-0968">Cytoplasmic vesicle</keyword>
<dbReference type="InterPro" id="IPR037067">
    <property type="entry name" value="Coatomer_gsu_app_sf"/>
</dbReference>
<dbReference type="PANTHER" id="PTHR10261">
    <property type="entry name" value="COATOMER SUBUNIT GAMMA"/>
    <property type="match status" value="1"/>
</dbReference>
<dbReference type="EnsemblMetazoa" id="PPA08864.1">
    <property type="protein sequence ID" value="PPA08864.1"/>
    <property type="gene ID" value="WBGene00098418"/>
</dbReference>
<evidence type="ECO:0000256" key="7">
    <source>
        <dbReference type="ARBA" id="ARBA00022892"/>
    </source>
</evidence>
<dbReference type="Gene3D" id="2.60.40.1480">
    <property type="entry name" value="Coatomer, gamma subunit, appendage domain"/>
    <property type="match status" value="1"/>
</dbReference>
<dbReference type="Gene3D" id="1.25.10.10">
    <property type="entry name" value="Leucine-rich Repeat Variant"/>
    <property type="match status" value="2"/>
</dbReference>
<dbReference type="InterPro" id="IPR013040">
    <property type="entry name" value="Coatomer_gsu_app_Ig-like_dom"/>
</dbReference>
<dbReference type="InterPro" id="IPR009028">
    <property type="entry name" value="Coatomer/calthrin_app_sub_C"/>
</dbReference>
<dbReference type="PIRSF" id="PIRSF037093">
    <property type="entry name" value="Coatomer_gamma_subunit"/>
    <property type="match status" value="1"/>
</dbReference>
<dbReference type="PANTHER" id="PTHR10261:SF0">
    <property type="entry name" value="COATOMER SUBUNIT GAMMA-2"/>
    <property type="match status" value="1"/>
</dbReference>
<keyword evidence="6" id="KW-0677">Repeat</keyword>
<comment type="subunit">
    <text evidence="3">Oligomeric complex that consists of at least the alpha, beta, beta', gamma, delta, epsilon and zeta subunits.</text>
</comment>
<evidence type="ECO:0000313" key="17">
    <source>
        <dbReference type="Proteomes" id="UP000005239"/>
    </source>
</evidence>
<gene>
    <name evidence="16" type="primary">WBGene00098418</name>
</gene>
<evidence type="ECO:0000256" key="1">
    <source>
        <dbReference type="ARBA" id="ARBA00004255"/>
    </source>
</evidence>
<dbReference type="GO" id="GO:0030126">
    <property type="term" value="C:COPI vesicle coat"/>
    <property type="evidence" value="ECO:0000318"/>
    <property type="project" value="GO_Central"/>
</dbReference>
<evidence type="ECO:0000256" key="11">
    <source>
        <dbReference type="ARBA" id="ARBA00023329"/>
    </source>
</evidence>
<dbReference type="InterPro" id="IPR012295">
    <property type="entry name" value="TBP_dom_sf"/>
</dbReference>
<sequence>ALLFLHPIIVNLNMDSKADMKREKKDEESGGNPYAKLDVTAVLQECRAFNETPINARKCSIILTKLFHLVQQGDNIGRTEATEAFFGVTKLWQSKDATLRRLVYLAVKVLSTISDDVIIVTSSLTKDMTGKEDAYRAPAIRALCLITDAAMLQTIERYMKQAIVDRNPAVSSAALVSSIHLMKKAGDVVRRWANEVQEAASAEGHMVQLHALALLYQIRSNDRLAVNKLVQKFAKGGMRSPFALCYLIRIAKQLIEEDDQADSAFFQFIDSCLRHKSEMVVYEAASAIVSLPNTSPSELAPAISVLQLFCSSPKPALRFAAVRTLNKVSVKHPQAVTSCNVDLEKLITDSNRSIATLAITTLLKTGAESSVERLMKQISSFVSEISDEFKIVVVEAIRALIARYPRKHTVMLPFLANMLRNDGGFEYKREIVDTLIAIVEENPDARLAGLAQLCEFIEDCEHPALATKVLHLLGREAPKTANPHAYIRFVYNRVILETTQVRAAAVSALAKIGAQCPQLRPSIEGLLKNCLLDSEDEVRDRATFYLSVLDMAPAIVNSLVLDTLQSSPAALERAAAEYVENEEAHSNKFDLKSVPVCSAPVAKKAKTLLAEEVAPAKEKKTAANATAAAAERLSQIEGLTAGLGPLFKSTLPIPLTDNVNEYTVQCSKHIFANHVILEFEVKNTLNDQLLEQVNVSLEDAEGEWKALRQRPIARLPYGEPSSIFVLLPFPQSGAVQGVLGATLNFKVKDVDPSTGEPESDDTYDDSYVLEEVELCVSDSVQPLGKASFGPAWNALEEEDTVEETFSLANVSSIHEAIKKVCGLLGLAPCERSDIVPEGRNRHVVMMSGVFRGGHEVLAKANVAIDPNDNSIGLNLLIRCSESIIAEILATAIV</sequence>
<evidence type="ECO:0000256" key="6">
    <source>
        <dbReference type="ARBA" id="ARBA00022737"/>
    </source>
</evidence>
<dbReference type="GO" id="GO:0005783">
    <property type="term" value="C:endoplasmic reticulum"/>
    <property type="evidence" value="ECO:0000318"/>
    <property type="project" value="GO_Central"/>
</dbReference>
<keyword evidence="17" id="KW-1185">Reference proteome</keyword>
<dbReference type="FunFam" id="1.25.10.10:FF:000071">
    <property type="entry name" value="Coatomer subunit gamma"/>
    <property type="match status" value="1"/>
</dbReference>
<dbReference type="FunFam" id="1.25.10.10:FF:000038">
    <property type="entry name" value="Coatomer subunit gamma"/>
    <property type="match status" value="1"/>
</dbReference>
<dbReference type="InterPro" id="IPR011989">
    <property type="entry name" value="ARM-like"/>
</dbReference>
<dbReference type="SUPFAM" id="SSF55711">
    <property type="entry name" value="Subdomain of clathrin and coatomer appendage domain"/>
    <property type="match status" value="1"/>
</dbReference>
<dbReference type="GO" id="GO:0006888">
    <property type="term" value="P:endoplasmic reticulum to Golgi vesicle-mediated transport"/>
    <property type="evidence" value="ECO:0000318"/>
    <property type="project" value="GO_Central"/>
</dbReference>
<evidence type="ECO:0000256" key="4">
    <source>
        <dbReference type="ARBA" id="ARBA00022448"/>
    </source>
</evidence>
<evidence type="ECO:0000256" key="12">
    <source>
        <dbReference type="PIRNR" id="PIRNR037093"/>
    </source>
</evidence>
<protein>
    <recommendedName>
        <fullName evidence="12">Coatomer subunit gamma</fullName>
    </recommendedName>
</protein>
<evidence type="ECO:0000256" key="8">
    <source>
        <dbReference type="ARBA" id="ARBA00022927"/>
    </source>
</evidence>
<evidence type="ECO:0000259" key="15">
    <source>
        <dbReference type="Pfam" id="PF16381"/>
    </source>
</evidence>
<dbReference type="Gene3D" id="3.30.310.10">
    <property type="entry name" value="TATA-Binding Protein"/>
    <property type="match status" value="1"/>
</dbReference>
<dbReference type="InterPro" id="IPR016024">
    <property type="entry name" value="ARM-type_fold"/>
</dbReference>
<dbReference type="InterPro" id="IPR002553">
    <property type="entry name" value="Clathrin/coatomer_adapt-like_N"/>
</dbReference>
<dbReference type="SUPFAM" id="SSF48371">
    <property type="entry name" value="ARM repeat"/>
    <property type="match status" value="1"/>
</dbReference>
<keyword evidence="10 12" id="KW-0472">Membrane</keyword>
<feature type="domain" description="Coatomer gamma subunit appendage Ig-like subdomain" evidence="14">
    <location>
        <begin position="629"/>
        <end position="774"/>
    </location>
</feature>
<dbReference type="InterPro" id="IPR032154">
    <property type="entry name" value="Coatomer_g_Cpla"/>
</dbReference>
<keyword evidence="4 12" id="KW-0813">Transport</keyword>
<evidence type="ECO:0000256" key="10">
    <source>
        <dbReference type="ARBA" id="ARBA00023136"/>
    </source>
</evidence>
<keyword evidence="5 12" id="KW-0963">Cytoplasm</keyword>
<keyword evidence="7 12" id="KW-0931">ER-Golgi transport</keyword>
<accession>A0A8R1Y8L6</accession>
<comment type="function">
    <text evidence="12">The coatomer is a cytosolic protein complex that binds to dilysine motifs and reversibly associates with Golgi non-clathrin-coated vesicles, which further mediate biosynthetic protein transport from the ER, via the Golgi up to the trans Golgi network. Coatomer complex is required for budding from Golgi membranes, and is essential for the retrograde Golgi-to-ER transport of dilysine-tagged proteins.</text>
</comment>
<reference evidence="17" key="1">
    <citation type="journal article" date="2008" name="Nat. Genet.">
        <title>The Pristionchus pacificus genome provides a unique perspective on nematode lifestyle and parasitism.</title>
        <authorList>
            <person name="Dieterich C."/>
            <person name="Clifton S.W."/>
            <person name="Schuster L.N."/>
            <person name="Chinwalla A."/>
            <person name="Delehaunty K."/>
            <person name="Dinkelacker I."/>
            <person name="Fulton L."/>
            <person name="Fulton R."/>
            <person name="Godfrey J."/>
            <person name="Minx P."/>
            <person name="Mitreva M."/>
            <person name="Roeseler W."/>
            <person name="Tian H."/>
            <person name="Witte H."/>
            <person name="Yang S.P."/>
            <person name="Wilson R.K."/>
            <person name="Sommer R.J."/>
        </authorList>
    </citation>
    <scope>NUCLEOTIDE SEQUENCE [LARGE SCALE GENOMIC DNA]</scope>
    <source>
        <strain evidence="17">PS312</strain>
    </source>
</reference>
<dbReference type="FunFam" id="2.60.40.1480:FF:000001">
    <property type="entry name" value="Coatomer subunit gamma"/>
    <property type="match status" value="1"/>
</dbReference>
<dbReference type="Pfam" id="PF16381">
    <property type="entry name" value="Coatomer_g_Cpla"/>
    <property type="match status" value="1"/>
</dbReference>
<comment type="similarity">
    <text evidence="2 12">Belongs to the COPG family.</text>
</comment>
<dbReference type="SUPFAM" id="SSF49348">
    <property type="entry name" value="Clathrin adaptor appendage domain"/>
    <property type="match status" value="1"/>
</dbReference>
<dbReference type="GO" id="GO:0072384">
    <property type="term" value="P:organelle transport along microtubule"/>
    <property type="evidence" value="ECO:0000318"/>
    <property type="project" value="GO_Central"/>
</dbReference>
<dbReference type="GO" id="GO:0005793">
    <property type="term" value="C:endoplasmic reticulum-Golgi intermediate compartment"/>
    <property type="evidence" value="ECO:0000318"/>
    <property type="project" value="GO_Central"/>
</dbReference>
<dbReference type="GO" id="GO:0009306">
    <property type="term" value="P:protein secretion"/>
    <property type="evidence" value="ECO:0000318"/>
    <property type="project" value="GO_Central"/>
</dbReference>
<proteinExistence type="inferred from homology"/>
<evidence type="ECO:0000313" key="16">
    <source>
        <dbReference type="EnsemblMetazoa" id="PPA08864.1"/>
    </source>
</evidence>
<dbReference type="InterPro" id="IPR013041">
    <property type="entry name" value="Clathrin_app_Ig-like_sf"/>
</dbReference>
<feature type="domain" description="Coatomer subunit gamma C-terminal" evidence="15">
    <location>
        <begin position="777"/>
        <end position="891"/>
    </location>
</feature>
<comment type="subcellular location">
    <subcellularLocation>
        <location evidence="12">Cytoplasm</location>
    </subcellularLocation>
    <subcellularLocation>
        <location evidence="1 12">Golgi apparatus membrane</location>
        <topology evidence="1 12">Peripheral membrane protein</topology>
        <orientation evidence="1 12">Cytoplasmic side</orientation>
    </subcellularLocation>
    <subcellularLocation>
        <location evidence="12">Cytoplasmic vesicle</location>
        <location evidence="12">COPI-coated vesicle membrane</location>
        <topology evidence="12">Peripheral membrane protein</topology>
        <orientation evidence="12">Cytoplasmic side</orientation>
    </subcellularLocation>
</comment>
<organism evidence="16 17">
    <name type="scientific">Pristionchus pacificus</name>
    <name type="common">Parasitic nematode worm</name>
    <dbReference type="NCBI Taxonomy" id="54126"/>
    <lineage>
        <taxon>Eukaryota</taxon>
        <taxon>Metazoa</taxon>
        <taxon>Ecdysozoa</taxon>
        <taxon>Nematoda</taxon>
        <taxon>Chromadorea</taxon>
        <taxon>Rhabditida</taxon>
        <taxon>Rhabditina</taxon>
        <taxon>Diplogasteromorpha</taxon>
        <taxon>Diplogasteroidea</taxon>
        <taxon>Neodiplogasteridae</taxon>
        <taxon>Pristionchus</taxon>
    </lineage>
</organism>
<dbReference type="GO" id="GO:0005198">
    <property type="term" value="F:structural molecule activity"/>
    <property type="evidence" value="ECO:0007669"/>
    <property type="project" value="InterPro"/>
</dbReference>
<feature type="domain" description="Clathrin/coatomer adaptor adaptin-like N-terminal" evidence="13">
    <location>
        <begin position="42"/>
        <end position="552"/>
    </location>
</feature>
<name>A0A8R1Y8L6_PRIPA</name>
<dbReference type="FunFam" id="3.30.310.10:FF:000011">
    <property type="entry name" value="Coatomer subunit gamma"/>
    <property type="match status" value="1"/>
</dbReference>
<dbReference type="AlphaFoldDB" id="A0A8R1Y8L6"/>
<dbReference type="OrthoDB" id="1074925at2759"/>
<evidence type="ECO:0000256" key="5">
    <source>
        <dbReference type="ARBA" id="ARBA00022490"/>
    </source>
</evidence>